<gene>
    <name evidence="1" type="ORF">BK784_13690</name>
    <name evidence="2" type="ORF">BK784_13735</name>
</gene>
<dbReference type="EMBL" id="MOOV01000100">
    <property type="protein sequence ID" value="OUC01014.1"/>
    <property type="molecule type" value="Genomic_DNA"/>
</dbReference>
<comment type="caution">
    <text evidence="2">The sequence shown here is derived from an EMBL/GenBank/DDBJ whole genome shotgun (WGS) entry which is preliminary data.</text>
</comment>
<dbReference type="Proteomes" id="UP000195160">
    <property type="component" value="Unassembled WGS sequence"/>
</dbReference>
<protein>
    <submittedName>
        <fullName evidence="2">Uncharacterized protein</fullName>
    </submittedName>
</protein>
<proteinExistence type="predicted"/>
<organism evidence="2 3">
    <name type="scientific">Bacillus thuringiensis subsp. medellin</name>
    <dbReference type="NCBI Taxonomy" id="79672"/>
    <lineage>
        <taxon>Bacteria</taxon>
        <taxon>Bacillati</taxon>
        <taxon>Bacillota</taxon>
        <taxon>Bacilli</taxon>
        <taxon>Bacillales</taxon>
        <taxon>Bacillaceae</taxon>
        <taxon>Bacillus</taxon>
        <taxon>Bacillus cereus group</taxon>
    </lineage>
</organism>
<name>A0A9X6NB06_BACTV</name>
<reference evidence="2 3" key="1">
    <citation type="submission" date="2016-10" db="EMBL/GenBank/DDBJ databases">
        <title>Comparative genomics of Bacillus thuringiensis reveals a path to pathogens against multiple invertebrate hosts.</title>
        <authorList>
            <person name="Zheng J."/>
            <person name="Gao Q."/>
            <person name="Liu H."/>
            <person name="Peng D."/>
            <person name="Ruan L."/>
            <person name="Sun M."/>
        </authorList>
    </citation>
    <scope>NUCLEOTIDE SEQUENCE [LARGE SCALE GENOMIC DNA]</scope>
    <source>
        <strain evidence="2">T30001</strain>
    </source>
</reference>
<sequence>MKRSGMGEAEPFIWRPPVLAYPGKPVRFAKRGQREGGDMSKKISCFYSKIYLFSEKYKLI</sequence>
<evidence type="ECO:0000313" key="1">
    <source>
        <dbReference type="EMBL" id="OUC01005.1"/>
    </source>
</evidence>
<accession>A0A9X6NB06</accession>
<evidence type="ECO:0000313" key="2">
    <source>
        <dbReference type="EMBL" id="OUC01014.1"/>
    </source>
</evidence>
<evidence type="ECO:0000313" key="3">
    <source>
        <dbReference type="Proteomes" id="UP000195160"/>
    </source>
</evidence>
<dbReference type="AlphaFoldDB" id="A0A9X6NB06"/>
<dbReference type="EMBL" id="MOOV01000100">
    <property type="protein sequence ID" value="OUC01005.1"/>
    <property type="molecule type" value="Genomic_DNA"/>
</dbReference>